<evidence type="ECO:0000256" key="1">
    <source>
        <dbReference type="ARBA" id="ARBA00004651"/>
    </source>
</evidence>
<evidence type="ECO:0000256" key="4">
    <source>
        <dbReference type="ARBA" id="ARBA00022801"/>
    </source>
</evidence>
<keyword evidence="3 7" id="KW-0812">Transmembrane</keyword>
<feature type="transmembrane region" description="Helical" evidence="7">
    <location>
        <begin position="290"/>
        <end position="311"/>
    </location>
</feature>
<comment type="subcellular location">
    <subcellularLocation>
        <location evidence="1">Cell membrane</location>
        <topology evidence="1">Multi-pass membrane protein</topology>
    </subcellularLocation>
</comment>
<sequence length="573" mass="60279">MTFSWPPPAGRSRVLGAAIAAGLVILVLFTVFVLRLTENAVRREATGRVGTTAELSARLVREQALRIGEVVGSYGTRLETLPPLRNARLPAADAQRLHMTLRALRTEVDGIASAAFTDPQGRLVASSPASPLPIGTDLSGRDWYQGVKRRSPYLSRAFISAGPAHRKVTVTAVRVYGARHRLLGILLASETDRTQRFTDAFGREFHANVTVTDQDGVIVGTTGGAANRLVSLAQDPLVAKALRGRKGTSVGDVGGDRTVTGFAPVAGTGWTVTAAVPASEAYSDVPRLRLALLIAAGVIAFLLLFLVPTVAGRLSRARDALGVQEAFQRDLLPSQLPRGVQSVYLASERRMLLGGDFIDAVATPEGGVALLVGDVCGHGPRAAALGAGLRAGWRTLATAGVGTTRLDLLDLLVEGERRDEDLFVTVACAEISPDGRHLTYAIAGHPPPLLLTPDGITLLEGPRGAALGLGASVPWPTGECALPDGWALALYTDGLIEARPAPDGPRLGVPGLVEWATDPAGRPSAERLLRAARNLADREAHVLEDDLALVLVDASVVQVDVRTSAAPRSIEHA</sequence>
<keyword evidence="2" id="KW-1003">Cell membrane</keyword>
<evidence type="ECO:0000256" key="3">
    <source>
        <dbReference type="ARBA" id="ARBA00022692"/>
    </source>
</evidence>
<dbReference type="PANTHER" id="PTHR43156">
    <property type="entry name" value="STAGE II SPORULATION PROTEIN E-RELATED"/>
    <property type="match status" value="1"/>
</dbReference>
<dbReference type="Gene3D" id="3.30.450.20">
    <property type="entry name" value="PAS domain"/>
    <property type="match status" value="2"/>
</dbReference>
<name>A0ABY5DX84_9ACTN</name>
<dbReference type="Gene3D" id="3.60.40.10">
    <property type="entry name" value="PPM-type phosphatase domain"/>
    <property type="match status" value="1"/>
</dbReference>
<dbReference type="Proteomes" id="UP001056035">
    <property type="component" value="Chromosome"/>
</dbReference>
<evidence type="ECO:0000256" key="7">
    <source>
        <dbReference type="SAM" id="Phobius"/>
    </source>
</evidence>
<evidence type="ECO:0000256" key="5">
    <source>
        <dbReference type="ARBA" id="ARBA00022989"/>
    </source>
</evidence>
<dbReference type="PANTHER" id="PTHR43156:SF2">
    <property type="entry name" value="STAGE II SPORULATION PROTEIN E"/>
    <property type="match status" value="1"/>
</dbReference>
<protein>
    <submittedName>
        <fullName evidence="9">SpoIIE family protein phosphatase</fullName>
    </submittedName>
</protein>
<dbReference type="CDD" id="cd12914">
    <property type="entry name" value="PDC1_DGC_like"/>
    <property type="match status" value="1"/>
</dbReference>
<feature type="transmembrane region" description="Helical" evidence="7">
    <location>
        <begin position="14"/>
        <end position="34"/>
    </location>
</feature>
<dbReference type="InterPro" id="IPR036457">
    <property type="entry name" value="PPM-type-like_dom_sf"/>
</dbReference>
<gene>
    <name evidence="9" type="ORF">NBH00_06845</name>
</gene>
<evidence type="ECO:0000256" key="6">
    <source>
        <dbReference type="ARBA" id="ARBA00023136"/>
    </source>
</evidence>
<dbReference type="Pfam" id="PF07228">
    <property type="entry name" value="SpoIIE"/>
    <property type="match status" value="1"/>
</dbReference>
<dbReference type="SMART" id="SM00331">
    <property type="entry name" value="PP2C_SIG"/>
    <property type="match status" value="1"/>
</dbReference>
<dbReference type="EMBL" id="CP098502">
    <property type="protein sequence ID" value="UTI65923.1"/>
    <property type="molecule type" value="Genomic_DNA"/>
</dbReference>
<proteinExistence type="predicted"/>
<feature type="domain" description="PPM-type phosphatase" evidence="8">
    <location>
        <begin position="338"/>
        <end position="554"/>
    </location>
</feature>
<keyword evidence="10" id="KW-1185">Reference proteome</keyword>
<dbReference type="InterPro" id="IPR001932">
    <property type="entry name" value="PPM-type_phosphatase-like_dom"/>
</dbReference>
<evidence type="ECO:0000313" key="9">
    <source>
        <dbReference type="EMBL" id="UTI65923.1"/>
    </source>
</evidence>
<keyword evidence="5 7" id="KW-1133">Transmembrane helix</keyword>
<reference evidence="9 10" key="1">
    <citation type="submission" date="2022-06" db="EMBL/GenBank/DDBJ databases">
        <title>Paraconexibacter antarcticus.</title>
        <authorList>
            <person name="Kim C.S."/>
        </authorList>
    </citation>
    <scope>NUCLEOTIDE SEQUENCE [LARGE SCALE GENOMIC DNA]</scope>
    <source>
        <strain evidence="9 10">02-257</strain>
    </source>
</reference>
<organism evidence="9 10">
    <name type="scientific">Paraconexibacter antarcticus</name>
    <dbReference type="NCBI Taxonomy" id="2949664"/>
    <lineage>
        <taxon>Bacteria</taxon>
        <taxon>Bacillati</taxon>
        <taxon>Actinomycetota</taxon>
        <taxon>Thermoleophilia</taxon>
        <taxon>Solirubrobacterales</taxon>
        <taxon>Paraconexibacteraceae</taxon>
        <taxon>Paraconexibacter</taxon>
    </lineage>
</organism>
<evidence type="ECO:0000259" key="8">
    <source>
        <dbReference type="SMART" id="SM00331"/>
    </source>
</evidence>
<keyword evidence="6 7" id="KW-0472">Membrane</keyword>
<evidence type="ECO:0000256" key="2">
    <source>
        <dbReference type="ARBA" id="ARBA00022475"/>
    </source>
</evidence>
<keyword evidence="4" id="KW-0378">Hydrolase</keyword>
<accession>A0ABY5DX84</accession>
<dbReference type="RefSeq" id="WP_254572601.1">
    <property type="nucleotide sequence ID" value="NZ_CP098502.1"/>
</dbReference>
<dbReference type="Pfam" id="PF02743">
    <property type="entry name" value="dCache_1"/>
    <property type="match status" value="1"/>
</dbReference>
<dbReference type="InterPro" id="IPR052016">
    <property type="entry name" value="Bact_Sigma-Reg"/>
</dbReference>
<evidence type="ECO:0000313" key="10">
    <source>
        <dbReference type="Proteomes" id="UP001056035"/>
    </source>
</evidence>
<dbReference type="InterPro" id="IPR033479">
    <property type="entry name" value="dCache_1"/>
</dbReference>